<dbReference type="Gene3D" id="3.30.730.10">
    <property type="entry name" value="AP2/ERF domain"/>
    <property type="match status" value="1"/>
</dbReference>
<dbReference type="PROSITE" id="PS51032">
    <property type="entry name" value="AP2_ERF"/>
    <property type="match status" value="1"/>
</dbReference>
<evidence type="ECO:0000313" key="10">
    <source>
        <dbReference type="RefSeq" id="XP_022136049.1"/>
    </source>
</evidence>
<accession>A0A6J1C369</accession>
<keyword evidence="2" id="KW-0805">Transcription regulation</keyword>
<dbReference type="PANTHER" id="PTHR31190">
    <property type="entry name" value="DNA-BINDING DOMAIN"/>
    <property type="match status" value="1"/>
</dbReference>
<organism evidence="9 10">
    <name type="scientific">Momordica charantia</name>
    <name type="common">Bitter gourd</name>
    <name type="synonym">Balsam pear</name>
    <dbReference type="NCBI Taxonomy" id="3673"/>
    <lineage>
        <taxon>Eukaryota</taxon>
        <taxon>Viridiplantae</taxon>
        <taxon>Streptophyta</taxon>
        <taxon>Embryophyta</taxon>
        <taxon>Tracheophyta</taxon>
        <taxon>Spermatophyta</taxon>
        <taxon>Magnoliopsida</taxon>
        <taxon>eudicotyledons</taxon>
        <taxon>Gunneridae</taxon>
        <taxon>Pentapetalae</taxon>
        <taxon>rosids</taxon>
        <taxon>fabids</taxon>
        <taxon>Cucurbitales</taxon>
        <taxon>Cucurbitaceae</taxon>
        <taxon>Momordiceae</taxon>
        <taxon>Momordica</taxon>
    </lineage>
</organism>
<dbReference type="FunFam" id="3.30.730.10:FF:000001">
    <property type="entry name" value="Ethylene-responsive transcription factor 2"/>
    <property type="match status" value="1"/>
</dbReference>
<keyword evidence="5" id="KW-0539">Nucleus</keyword>
<evidence type="ECO:0000256" key="4">
    <source>
        <dbReference type="ARBA" id="ARBA00023163"/>
    </source>
</evidence>
<dbReference type="Pfam" id="PF00847">
    <property type="entry name" value="AP2"/>
    <property type="match status" value="1"/>
</dbReference>
<dbReference type="KEGG" id="mcha:111007835"/>
<keyword evidence="9" id="KW-1185">Reference proteome</keyword>
<dbReference type="PANTHER" id="PTHR31190:SF181">
    <property type="entry name" value="OS02G0764700 PROTEIN"/>
    <property type="match status" value="1"/>
</dbReference>
<evidence type="ECO:0000313" key="9">
    <source>
        <dbReference type="Proteomes" id="UP000504603"/>
    </source>
</evidence>
<dbReference type="InterPro" id="IPR044808">
    <property type="entry name" value="ERF_plant"/>
</dbReference>
<dbReference type="Proteomes" id="UP000504603">
    <property type="component" value="Unplaced"/>
</dbReference>
<evidence type="ECO:0000256" key="6">
    <source>
        <dbReference type="ARBA" id="ARBA00024343"/>
    </source>
</evidence>
<dbReference type="GO" id="GO:0003700">
    <property type="term" value="F:DNA-binding transcription factor activity"/>
    <property type="evidence" value="ECO:0007669"/>
    <property type="project" value="InterPro"/>
</dbReference>
<keyword evidence="4" id="KW-0804">Transcription</keyword>
<keyword evidence="3" id="KW-0238">DNA-binding</keyword>
<dbReference type="SMART" id="SM00380">
    <property type="entry name" value="AP2"/>
    <property type="match status" value="1"/>
</dbReference>
<dbReference type="RefSeq" id="XP_022136049.1">
    <property type="nucleotide sequence ID" value="XM_022280357.1"/>
</dbReference>
<protein>
    <submittedName>
        <fullName evidence="10">Ethylene-responsive transcription factor ERF109-like</fullName>
    </submittedName>
</protein>
<dbReference type="GO" id="GO:0005634">
    <property type="term" value="C:nucleus"/>
    <property type="evidence" value="ECO:0007669"/>
    <property type="project" value="UniProtKB-SubCell"/>
</dbReference>
<evidence type="ECO:0000256" key="5">
    <source>
        <dbReference type="ARBA" id="ARBA00023242"/>
    </source>
</evidence>
<sequence length="271" mass="29806">MQMTSDRPPFRRISEEQEVSVIVDALTKVVSGAVAKGLQFRPDHFLHLLSPISSLSDSASTSLNDAVLPLSDFDTCHVCRIKGCLGCNFFPPSSQSDDRKKLGVGGGGRKAKRLKKNYRGVRQRPWGKWAAEIRDPKQATRVWLGTFNTAEDAARAYDEAAIRFRGPRAKLNFPFPDNSLTFNLPNFSPAAAVTTAATAAAATATPDQNRQSTNNLYGNEAPKISSSNNEFSFPSKMEIQNDDELPKTTTFEDDDIQSWIMDLSGGQSLSW</sequence>
<dbReference type="InterPro" id="IPR001471">
    <property type="entry name" value="AP2/ERF_dom"/>
</dbReference>
<evidence type="ECO:0000256" key="1">
    <source>
        <dbReference type="ARBA" id="ARBA00004123"/>
    </source>
</evidence>
<feature type="compositionally biased region" description="Polar residues" evidence="7">
    <location>
        <begin position="206"/>
        <end position="217"/>
    </location>
</feature>
<evidence type="ECO:0000256" key="2">
    <source>
        <dbReference type="ARBA" id="ARBA00023015"/>
    </source>
</evidence>
<reference evidence="10" key="1">
    <citation type="submission" date="2025-08" db="UniProtKB">
        <authorList>
            <consortium name="RefSeq"/>
        </authorList>
    </citation>
    <scope>IDENTIFICATION</scope>
    <source>
        <strain evidence="10">OHB3-1</strain>
    </source>
</reference>
<evidence type="ECO:0000256" key="3">
    <source>
        <dbReference type="ARBA" id="ARBA00023125"/>
    </source>
</evidence>
<proteinExistence type="inferred from homology"/>
<comment type="similarity">
    <text evidence="6">Belongs to the AP2/ERF transcription factor family. ERF subfamily.</text>
</comment>
<evidence type="ECO:0000256" key="7">
    <source>
        <dbReference type="SAM" id="MobiDB-lite"/>
    </source>
</evidence>
<name>A0A6J1C369_MOMCH</name>
<dbReference type="InterPro" id="IPR016177">
    <property type="entry name" value="DNA-bd_dom_sf"/>
</dbReference>
<dbReference type="CDD" id="cd00018">
    <property type="entry name" value="AP2"/>
    <property type="match status" value="1"/>
</dbReference>
<dbReference type="PRINTS" id="PR00367">
    <property type="entry name" value="ETHRSPELEMNT"/>
</dbReference>
<dbReference type="OrthoDB" id="642765at2759"/>
<evidence type="ECO:0000259" key="8">
    <source>
        <dbReference type="PROSITE" id="PS51032"/>
    </source>
</evidence>
<dbReference type="InterPro" id="IPR036955">
    <property type="entry name" value="AP2/ERF_dom_sf"/>
</dbReference>
<dbReference type="GeneID" id="111007835"/>
<dbReference type="GO" id="GO:0009873">
    <property type="term" value="P:ethylene-activated signaling pathway"/>
    <property type="evidence" value="ECO:0007669"/>
    <property type="project" value="InterPro"/>
</dbReference>
<comment type="subcellular location">
    <subcellularLocation>
        <location evidence="1">Nucleus</location>
    </subcellularLocation>
</comment>
<feature type="domain" description="AP2/ERF" evidence="8">
    <location>
        <begin position="117"/>
        <end position="174"/>
    </location>
</feature>
<dbReference type="GO" id="GO:0003677">
    <property type="term" value="F:DNA binding"/>
    <property type="evidence" value="ECO:0007669"/>
    <property type="project" value="UniProtKB-KW"/>
</dbReference>
<dbReference type="SUPFAM" id="SSF54171">
    <property type="entry name" value="DNA-binding domain"/>
    <property type="match status" value="1"/>
</dbReference>
<gene>
    <name evidence="10" type="primary">LOC111007835</name>
</gene>
<feature type="region of interest" description="Disordered" evidence="7">
    <location>
        <begin position="202"/>
        <end position="233"/>
    </location>
</feature>
<dbReference type="AlphaFoldDB" id="A0A6J1C369"/>